<dbReference type="OrthoDB" id="4468at2759"/>
<protein>
    <recommendedName>
        <fullName evidence="1">AD domain-containing protein</fullName>
    </recommendedName>
</protein>
<gene>
    <name evidence="2" type="ORF">CYME_CMN146C</name>
</gene>
<proteinExistence type="predicted"/>
<accession>M1V5U3</accession>
<keyword evidence="3" id="KW-1185">Reference proteome</keyword>
<dbReference type="Gramene" id="CMN146CT">
    <property type="protein sequence ID" value="CMN146CT"/>
    <property type="gene ID" value="CMN146C"/>
</dbReference>
<name>M1V5U3_CYAM1</name>
<dbReference type="Proteomes" id="UP000007014">
    <property type="component" value="Chromosome 14"/>
</dbReference>
<dbReference type="InterPro" id="IPR047574">
    <property type="entry name" value="AD"/>
</dbReference>
<dbReference type="Pfam" id="PF09793">
    <property type="entry name" value="AD"/>
    <property type="match status" value="1"/>
</dbReference>
<dbReference type="GeneID" id="16995374"/>
<dbReference type="AlphaFoldDB" id="M1V5U3"/>
<reference evidence="2 3" key="2">
    <citation type="journal article" date="2007" name="BMC Biol.">
        <title>A 100%-complete sequence reveals unusually simple genomic features in the hot-spring red alga Cyanidioschyzon merolae.</title>
        <authorList>
            <person name="Nozaki H."/>
            <person name="Takano H."/>
            <person name="Misumi O."/>
            <person name="Terasawa K."/>
            <person name="Matsuzaki M."/>
            <person name="Maruyama S."/>
            <person name="Nishida K."/>
            <person name="Yagisawa F."/>
            <person name="Yoshida Y."/>
            <person name="Fujiwara T."/>
            <person name="Takio S."/>
            <person name="Tamura K."/>
            <person name="Chung S.J."/>
            <person name="Nakamura S."/>
            <person name="Kuroiwa H."/>
            <person name="Tanaka K."/>
            <person name="Sato N."/>
            <person name="Kuroiwa T."/>
        </authorList>
    </citation>
    <scope>NUCLEOTIDE SEQUENCE [LARGE SCALE GENOMIC DNA]</scope>
    <source>
        <strain evidence="2 3">10D</strain>
    </source>
</reference>
<dbReference type="KEGG" id="cme:CYME_CMN146C"/>
<dbReference type="InterPro" id="IPR019181">
    <property type="entry name" value="LSM12_ABD"/>
</dbReference>
<dbReference type="OMA" id="QAQVVCF"/>
<evidence type="ECO:0000259" key="1">
    <source>
        <dbReference type="PROSITE" id="PS52001"/>
    </source>
</evidence>
<dbReference type="STRING" id="280699.M1V5U3"/>
<dbReference type="EMBL" id="AP006496">
    <property type="protein sequence ID" value="BAM81270.1"/>
    <property type="molecule type" value="Genomic_DNA"/>
</dbReference>
<dbReference type="eggNOG" id="KOG4401">
    <property type="taxonomic scope" value="Eukaryota"/>
</dbReference>
<evidence type="ECO:0000313" key="3">
    <source>
        <dbReference type="Proteomes" id="UP000007014"/>
    </source>
</evidence>
<dbReference type="HOGENOM" id="CLU_073383_1_1_1"/>
<dbReference type="SMART" id="SM00995">
    <property type="entry name" value="AD"/>
    <property type="match status" value="1"/>
</dbReference>
<evidence type="ECO:0000313" key="2">
    <source>
        <dbReference type="EMBL" id="BAM81270.1"/>
    </source>
</evidence>
<dbReference type="PROSITE" id="PS52001">
    <property type="entry name" value="AD"/>
    <property type="match status" value="1"/>
</dbReference>
<feature type="domain" description="AD" evidence="1">
    <location>
        <begin position="102"/>
        <end position="197"/>
    </location>
</feature>
<organism evidence="2 3">
    <name type="scientific">Cyanidioschyzon merolae (strain NIES-3377 / 10D)</name>
    <name type="common">Unicellular red alga</name>
    <dbReference type="NCBI Taxonomy" id="280699"/>
    <lineage>
        <taxon>Eukaryota</taxon>
        <taxon>Rhodophyta</taxon>
        <taxon>Bangiophyceae</taxon>
        <taxon>Cyanidiales</taxon>
        <taxon>Cyanidiaceae</taxon>
        <taxon>Cyanidioschyzon</taxon>
    </lineage>
</organism>
<dbReference type="InterPro" id="IPR039683">
    <property type="entry name" value="Lsm12-like"/>
</dbReference>
<sequence>MDRPLVGLRVRLVLDECVPDAPTEPSVPAGIEGIVFAYDERRNLLVVCTPSSSGADLYDVHVLRASHVAEVQVLSEGIEASQRQSRWRSGRERALFSGGSLPALSIEALRQRESRSLARARERSSKLGRGVSVLGQLVFDALDRTLPCRWDEPNIIVLDSVYVPPPYTAEGVRSLDDDEAAAQRVRLVLERELPRLVAGSAALDPQDG</sequence>
<reference evidence="2 3" key="1">
    <citation type="journal article" date="2004" name="Nature">
        <title>Genome sequence of the ultrasmall unicellular red alga Cyanidioschyzon merolae 10D.</title>
        <authorList>
            <person name="Matsuzaki M."/>
            <person name="Misumi O."/>
            <person name="Shin-i T."/>
            <person name="Maruyama S."/>
            <person name="Takahara M."/>
            <person name="Miyagishima S."/>
            <person name="Mori T."/>
            <person name="Nishida K."/>
            <person name="Yagisawa F."/>
            <person name="Nishida K."/>
            <person name="Yoshida Y."/>
            <person name="Nishimura Y."/>
            <person name="Nakao S."/>
            <person name="Kobayashi T."/>
            <person name="Momoyama Y."/>
            <person name="Higashiyama T."/>
            <person name="Minoda A."/>
            <person name="Sano M."/>
            <person name="Nomoto H."/>
            <person name="Oishi K."/>
            <person name="Hayashi H."/>
            <person name="Ohta F."/>
            <person name="Nishizaka S."/>
            <person name="Haga S."/>
            <person name="Miura S."/>
            <person name="Morishita T."/>
            <person name="Kabeya Y."/>
            <person name="Terasawa K."/>
            <person name="Suzuki Y."/>
            <person name="Ishii Y."/>
            <person name="Asakawa S."/>
            <person name="Takano H."/>
            <person name="Ohta N."/>
            <person name="Kuroiwa H."/>
            <person name="Tanaka K."/>
            <person name="Shimizu N."/>
            <person name="Sugano S."/>
            <person name="Sato N."/>
            <person name="Nozaki H."/>
            <person name="Ogasawara N."/>
            <person name="Kohara Y."/>
            <person name="Kuroiwa T."/>
        </authorList>
    </citation>
    <scope>NUCLEOTIDE SEQUENCE [LARGE SCALE GENOMIC DNA]</scope>
    <source>
        <strain evidence="2 3">10D</strain>
    </source>
</reference>
<dbReference type="PANTHER" id="PTHR13542">
    <property type="entry name" value="LSM12 HOMOLOG"/>
    <property type="match status" value="1"/>
</dbReference>
<dbReference type="RefSeq" id="XP_005537306.1">
    <property type="nucleotide sequence ID" value="XM_005537249.1"/>
</dbReference>